<gene>
    <name evidence="4" type="ORF">HKT18_01665</name>
</gene>
<comment type="caution">
    <text evidence="4">The sequence shown here is derived from an EMBL/GenBank/DDBJ whole genome shotgun (WGS) entry which is preliminary data.</text>
</comment>
<keyword evidence="1" id="KW-0679">Respiratory chain</keyword>
<keyword evidence="2" id="KW-0472">Membrane</keyword>
<organism evidence="4 5">
    <name type="scientific">Flavobacterium rivulicola</name>
    <dbReference type="NCBI Taxonomy" id="2732161"/>
    <lineage>
        <taxon>Bacteria</taxon>
        <taxon>Pseudomonadati</taxon>
        <taxon>Bacteroidota</taxon>
        <taxon>Flavobacteriia</taxon>
        <taxon>Flavobacteriales</taxon>
        <taxon>Flavobacteriaceae</taxon>
        <taxon>Flavobacterium</taxon>
    </lineage>
</organism>
<reference evidence="4 5" key="1">
    <citation type="submission" date="2020-05" db="EMBL/GenBank/DDBJ databases">
        <title>Draft genome of Flavobacterium sp. IMCC34852.</title>
        <authorList>
            <person name="Song J."/>
            <person name="Cho J.-C."/>
        </authorList>
    </citation>
    <scope>NUCLEOTIDE SEQUENCE [LARGE SCALE GENOMIC DNA]</scope>
    <source>
        <strain evidence="4 5">IMCC34852</strain>
    </source>
</reference>
<dbReference type="RefSeq" id="WP_171221115.1">
    <property type="nucleotide sequence ID" value="NZ_CP121446.1"/>
</dbReference>
<feature type="transmembrane region" description="Helical" evidence="2">
    <location>
        <begin position="368"/>
        <end position="391"/>
    </location>
</feature>
<dbReference type="Pfam" id="PF00115">
    <property type="entry name" value="COX1"/>
    <property type="match status" value="1"/>
</dbReference>
<dbReference type="InterPro" id="IPR000883">
    <property type="entry name" value="Cyt_C_Oxase_1"/>
</dbReference>
<keyword evidence="2" id="KW-0812">Transmembrane</keyword>
<evidence type="ECO:0000313" key="4">
    <source>
        <dbReference type="EMBL" id="NNT70911.1"/>
    </source>
</evidence>
<feature type="transmembrane region" description="Helical" evidence="2">
    <location>
        <begin position="232"/>
        <end position="252"/>
    </location>
</feature>
<feature type="transmembrane region" description="Helical" evidence="2">
    <location>
        <begin position="411"/>
        <end position="434"/>
    </location>
</feature>
<dbReference type="InterPro" id="IPR036927">
    <property type="entry name" value="Cyt_c_oxase-like_su1_sf"/>
</dbReference>
<proteinExistence type="predicted"/>
<evidence type="ECO:0000256" key="2">
    <source>
        <dbReference type="SAM" id="Phobius"/>
    </source>
</evidence>
<sequence length="450" mass="52026">MKTKIKRMNNTRYPFYFIAAGLLSLLLGLLCGLLAGFQYVIPEFIKETLPFNALRPLHTLFVVSWVLLTAIGGAYYYLGQNNPAKALNQKLIKSHFWLFILTGFGIAVSYLFQNFAGKEYLEFPSYFYFPIVLGWILFGITYFKNLAVSFKSWPVYYWMWATGIVLMVYHFTEAHLWLLPYFKEHFVQNVALQWKAGGSYVGSWNMLVYGTAIYIMAKIGNDDRYAKSGKAFFFYFLGLTNLMFGWAHHVYIVPTAPWIRYLAYGISMTEWIILFSIVYDWKKNLGKETKTAFPLAYQFMLLADFWVFLNIILALVISIPAINLFTHGTHITVAHSMGTTIGINTLILLSSVTYILESNKGLGAVRRIQIGIRFFHISFLLFWISLLLMGVKKAYWTHFNQVLSFAQFQEGMHWFYVLFVLFGLGILAGLYLIVFELLKNIKKQLVSLPR</sequence>
<keyword evidence="5" id="KW-1185">Reference proteome</keyword>
<feature type="transmembrane region" description="Helical" evidence="2">
    <location>
        <begin position="57"/>
        <end position="76"/>
    </location>
</feature>
<feature type="transmembrane region" description="Helical" evidence="2">
    <location>
        <begin position="299"/>
        <end position="322"/>
    </location>
</feature>
<dbReference type="GO" id="GO:0016020">
    <property type="term" value="C:membrane"/>
    <property type="evidence" value="ECO:0007669"/>
    <property type="project" value="InterPro"/>
</dbReference>
<name>A0A7Y3R7D4_9FLAO</name>
<dbReference type="Gene3D" id="1.20.210.10">
    <property type="entry name" value="Cytochrome c oxidase-like, subunit I domain"/>
    <property type="match status" value="1"/>
</dbReference>
<feature type="transmembrane region" description="Helical" evidence="2">
    <location>
        <begin position="258"/>
        <end position="279"/>
    </location>
</feature>
<dbReference type="AlphaFoldDB" id="A0A7Y3R7D4"/>
<protein>
    <submittedName>
        <fullName evidence="4">Cbb3-type cytochrome c oxidase subunit I</fullName>
    </submittedName>
</protein>
<keyword evidence="1" id="KW-0813">Transport</keyword>
<feature type="transmembrane region" description="Helical" evidence="2">
    <location>
        <begin position="334"/>
        <end position="356"/>
    </location>
</feature>
<feature type="transmembrane region" description="Helical" evidence="2">
    <location>
        <begin position="96"/>
        <end position="113"/>
    </location>
</feature>
<keyword evidence="2" id="KW-1133">Transmembrane helix</keyword>
<dbReference type="GO" id="GO:0009060">
    <property type="term" value="P:aerobic respiration"/>
    <property type="evidence" value="ECO:0007669"/>
    <property type="project" value="InterPro"/>
</dbReference>
<feature type="transmembrane region" description="Helical" evidence="2">
    <location>
        <begin position="155"/>
        <end position="178"/>
    </location>
</feature>
<dbReference type="InterPro" id="IPR023616">
    <property type="entry name" value="Cyt_c_oxase-like_su1_dom"/>
</dbReference>
<dbReference type="EMBL" id="JABEVX010000001">
    <property type="protein sequence ID" value="NNT70911.1"/>
    <property type="molecule type" value="Genomic_DNA"/>
</dbReference>
<feature type="transmembrane region" description="Helical" evidence="2">
    <location>
        <begin position="15"/>
        <end position="37"/>
    </location>
</feature>
<feature type="transmembrane region" description="Helical" evidence="2">
    <location>
        <begin position="125"/>
        <end position="143"/>
    </location>
</feature>
<dbReference type="GO" id="GO:0020037">
    <property type="term" value="F:heme binding"/>
    <property type="evidence" value="ECO:0007669"/>
    <property type="project" value="InterPro"/>
</dbReference>
<accession>A0A7Y3R7D4</accession>
<dbReference type="Proteomes" id="UP000536509">
    <property type="component" value="Unassembled WGS sequence"/>
</dbReference>
<dbReference type="SUPFAM" id="SSF81442">
    <property type="entry name" value="Cytochrome c oxidase subunit I-like"/>
    <property type="match status" value="1"/>
</dbReference>
<evidence type="ECO:0000259" key="3">
    <source>
        <dbReference type="PROSITE" id="PS50855"/>
    </source>
</evidence>
<evidence type="ECO:0000313" key="5">
    <source>
        <dbReference type="Proteomes" id="UP000536509"/>
    </source>
</evidence>
<feature type="transmembrane region" description="Helical" evidence="2">
    <location>
        <begin position="198"/>
        <end position="220"/>
    </location>
</feature>
<keyword evidence="1" id="KW-0249">Electron transport</keyword>
<dbReference type="GO" id="GO:0004129">
    <property type="term" value="F:cytochrome-c oxidase activity"/>
    <property type="evidence" value="ECO:0007669"/>
    <property type="project" value="InterPro"/>
</dbReference>
<evidence type="ECO:0000256" key="1">
    <source>
        <dbReference type="ARBA" id="ARBA00022660"/>
    </source>
</evidence>
<feature type="domain" description="Cytochrome oxidase subunit I profile" evidence="3">
    <location>
        <begin position="4"/>
        <end position="391"/>
    </location>
</feature>
<dbReference type="PROSITE" id="PS50855">
    <property type="entry name" value="COX1"/>
    <property type="match status" value="1"/>
</dbReference>